<accession>A0A6A8GMZ1</accession>
<gene>
    <name evidence="1" type="ORF">GKC89_03160</name>
</gene>
<dbReference type="AlphaFoldDB" id="A0A6A8GMZ1"/>
<organism evidence="1">
    <name type="scientific">Ligilactobacillus ruminis</name>
    <dbReference type="NCBI Taxonomy" id="1623"/>
    <lineage>
        <taxon>Bacteria</taxon>
        <taxon>Bacillati</taxon>
        <taxon>Bacillota</taxon>
        <taxon>Bacilli</taxon>
        <taxon>Lactobacillales</taxon>
        <taxon>Lactobacillaceae</taxon>
        <taxon>Ligilactobacillus</taxon>
    </lineage>
</organism>
<evidence type="ECO:0000313" key="1">
    <source>
        <dbReference type="EMBL" id="MSA68124.1"/>
    </source>
</evidence>
<name>A0A6A8GMZ1_9LACO</name>
<comment type="caution">
    <text evidence="1">The sequence shown here is derived from an EMBL/GenBank/DDBJ whole genome shotgun (WGS) entry which is preliminary data.</text>
</comment>
<sequence>MLLQSLVFFLPIIGHSITDNRVLSILPVTKHLNDSCFSEKTAKSSSRCLFDESAVVGSVLHFTKYACDYIRYP</sequence>
<dbReference type="EMBL" id="WKOD01000006">
    <property type="protein sequence ID" value="MSA68124.1"/>
    <property type="molecule type" value="Genomic_DNA"/>
</dbReference>
<protein>
    <submittedName>
        <fullName evidence="1">Uncharacterized protein</fullName>
    </submittedName>
</protein>
<reference evidence="1" key="1">
    <citation type="journal article" date="2019" name="Nat. Med.">
        <title>A library of human gut bacterial isolates paired with longitudinal multiomics data enables mechanistic microbiome research.</title>
        <authorList>
            <person name="Poyet M."/>
            <person name="Groussin M."/>
            <person name="Gibbons S.M."/>
            <person name="Avila-Pacheco J."/>
            <person name="Jiang X."/>
            <person name="Kearney S.M."/>
            <person name="Perrotta A.R."/>
            <person name="Berdy B."/>
            <person name="Zhao S."/>
            <person name="Lieberman T.D."/>
            <person name="Swanson P.K."/>
            <person name="Smith M."/>
            <person name="Roesemann S."/>
            <person name="Alexander J.E."/>
            <person name="Rich S.A."/>
            <person name="Livny J."/>
            <person name="Vlamakis H."/>
            <person name="Clish C."/>
            <person name="Bullock K."/>
            <person name="Deik A."/>
            <person name="Scott J."/>
            <person name="Pierce K.A."/>
            <person name="Xavier R.J."/>
            <person name="Alm E.J."/>
        </authorList>
    </citation>
    <scope>NUCLEOTIDE SEQUENCE</scope>
    <source>
        <strain evidence="1">BIOML-A18</strain>
    </source>
</reference>
<proteinExistence type="predicted"/>